<feature type="region of interest" description="Disordered" evidence="1">
    <location>
        <begin position="1074"/>
        <end position="1094"/>
    </location>
</feature>
<dbReference type="PANTHER" id="PTHR11319:SF35">
    <property type="entry name" value="OUTER MEMBRANE PROTEIN PMPC-RELATED"/>
    <property type="match status" value="1"/>
</dbReference>
<dbReference type="SUPFAM" id="SSF57184">
    <property type="entry name" value="Growth factor receptor domain"/>
    <property type="match status" value="1"/>
</dbReference>
<feature type="transmembrane region" description="Helical" evidence="2">
    <location>
        <begin position="916"/>
        <end position="934"/>
    </location>
</feature>
<keyword evidence="3" id="KW-0732">Signal</keyword>
<dbReference type="SMART" id="SM01411">
    <property type="entry name" value="Ephrin_rec_like"/>
    <property type="match status" value="3"/>
</dbReference>
<feature type="domain" description="Tyrosine-protein kinase ephrin type A/B receptor-like" evidence="4">
    <location>
        <begin position="477"/>
        <end position="516"/>
    </location>
</feature>
<keyword evidence="6" id="KW-1185">Reference proteome</keyword>
<dbReference type="InterPro" id="IPR009030">
    <property type="entry name" value="Growth_fac_rcpt_cys_sf"/>
</dbReference>
<evidence type="ECO:0000259" key="4">
    <source>
        <dbReference type="Pfam" id="PF07699"/>
    </source>
</evidence>
<feature type="transmembrane region" description="Helical" evidence="2">
    <location>
        <begin position="941"/>
        <end position="962"/>
    </location>
</feature>
<feature type="transmembrane region" description="Helical" evidence="2">
    <location>
        <begin position="747"/>
        <end position="772"/>
    </location>
</feature>
<dbReference type="EMBL" id="CAUJNA010003320">
    <property type="protein sequence ID" value="CAJ1399016.1"/>
    <property type="molecule type" value="Genomic_DNA"/>
</dbReference>
<dbReference type="AlphaFoldDB" id="A0AA36J5U0"/>
<gene>
    <name evidence="5" type="ORF">EVOR1521_LOCUS22644</name>
</gene>
<dbReference type="CDD" id="cd00185">
    <property type="entry name" value="TNFRSF"/>
    <property type="match status" value="1"/>
</dbReference>
<comment type="caution">
    <text evidence="5">The sequence shown here is derived from an EMBL/GenBank/DDBJ whole genome shotgun (WGS) entry which is preliminary data.</text>
</comment>
<feature type="chain" id="PRO_5041282325" description="Tyrosine-protein kinase ephrin type A/B receptor-like domain-containing protein" evidence="3">
    <location>
        <begin position="20"/>
        <end position="1094"/>
    </location>
</feature>
<feature type="transmembrane region" description="Helical" evidence="2">
    <location>
        <begin position="834"/>
        <end position="864"/>
    </location>
</feature>
<dbReference type="PANTHER" id="PTHR11319">
    <property type="entry name" value="G PROTEIN-COUPLED RECEPTOR-RELATED"/>
    <property type="match status" value="1"/>
</dbReference>
<proteinExistence type="predicted"/>
<feature type="signal peptide" evidence="3">
    <location>
        <begin position="1"/>
        <end position="19"/>
    </location>
</feature>
<keyword evidence="2" id="KW-1133">Transmembrane helix</keyword>
<dbReference type="Proteomes" id="UP001178507">
    <property type="component" value="Unassembled WGS sequence"/>
</dbReference>
<evidence type="ECO:0000313" key="6">
    <source>
        <dbReference type="Proteomes" id="UP001178507"/>
    </source>
</evidence>
<keyword evidence="2" id="KW-0812">Transmembrane</keyword>
<feature type="compositionally biased region" description="Polar residues" evidence="1">
    <location>
        <begin position="1083"/>
        <end position="1094"/>
    </location>
</feature>
<protein>
    <recommendedName>
        <fullName evidence="4">Tyrosine-protein kinase ephrin type A/B receptor-like domain-containing protein</fullName>
    </recommendedName>
</protein>
<reference evidence="5" key="1">
    <citation type="submission" date="2023-08" db="EMBL/GenBank/DDBJ databases">
        <authorList>
            <person name="Chen Y."/>
            <person name="Shah S."/>
            <person name="Dougan E. K."/>
            <person name="Thang M."/>
            <person name="Chan C."/>
        </authorList>
    </citation>
    <scope>NUCLEOTIDE SEQUENCE</scope>
</reference>
<dbReference type="Pfam" id="PF07699">
    <property type="entry name" value="Ephrin_rec_like"/>
    <property type="match status" value="1"/>
</dbReference>
<keyword evidence="2" id="KW-0472">Membrane</keyword>
<feature type="transmembrane region" description="Helical" evidence="2">
    <location>
        <begin position="974"/>
        <end position="1000"/>
    </location>
</feature>
<evidence type="ECO:0000313" key="5">
    <source>
        <dbReference type="EMBL" id="CAJ1399016.1"/>
    </source>
</evidence>
<feature type="transmembrane region" description="Helical" evidence="2">
    <location>
        <begin position="657"/>
        <end position="675"/>
    </location>
</feature>
<organism evidence="5 6">
    <name type="scientific">Effrenium voratum</name>
    <dbReference type="NCBI Taxonomy" id="2562239"/>
    <lineage>
        <taxon>Eukaryota</taxon>
        <taxon>Sar</taxon>
        <taxon>Alveolata</taxon>
        <taxon>Dinophyceae</taxon>
        <taxon>Suessiales</taxon>
        <taxon>Symbiodiniaceae</taxon>
        <taxon>Effrenium</taxon>
    </lineage>
</organism>
<dbReference type="InterPro" id="IPR011641">
    <property type="entry name" value="Tyr-kin_ephrin_A/B_rcpt-like"/>
</dbReference>
<evidence type="ECO:0000256" key="1">
    <source>
        <dbReference type="SAM" id="MobiDB-lite"/>
    </source>
</evidence>
<name>A0AA36J5U0_9DINO</name>
<dbReference type="Gene3D" id="2.10.50.10">
    <property type="entry name" value="Tumor Necrosis Factor Receptor, subunit A, domain 2"/>
    <property type="match status" value="2"/>
</dbReference>
<evidence type="ECO:0000256" key="2">
    <source>
        <dbReference type="SAM" id="Phobius"/>
    </source>
</evidence>
<accession>A0AA36J5U0</accession>
<feature type="transmembrane region" description="Helical" evidence="2">
    <location>
        <begin position="888"/>
        <end position="910"/>
    </location>
</feature>
<sequence length="1094" mass="120561">MMLVLFWSLLWAGAPFARAACLSSFVPEADRKNIVYNGGTVPVGFGSANWESAQLFTQILGILTSERVGYNVTLDSSAGGSLETYSSAATRADLHFVNEIWSNLDPQIQAWQAANPNAPLMPLRDLDYVGREGMHIFPKSFQVFYEATGVSLQFYKYFNASTWTPSSEFDRIGAFDLTKLSNCNDPAAGDAVEQDYYLQATGDTGAFETVGGVRDWICHQQKWWLSPACRAAPGNCVPLLTHKFWDWNAMRQKAAFYNMPIAMASVIDNAQYRQWPNDHKVLVYSWTPDLSFLPQGVIAEVFPEHQPVEWGTGRKVTEGGTTPLRSYMKPGMDTLAANVVLLLQNVRLSDADIMELLKDVIQERQSGTPESDVIYKVSCAWAVANEARWTEWIPKSTACNRALGFGMVTEEGVFVEDRSGADTCALCPPGKFAQELEDNQGKTSICVTCANGTAQDQGGQTSCFRCDPGTFRVPSGVRCGQCPKGQYQPEAAEDGCLTCTSPLTTATVGAVSQDLCICPVDTYRPCWDVDAENGTTLRSQCTCPTSFYLPASQASRCVACANAMYCSEGSDEKFLPCNDAEVSNSTMNPYPKPNEGYMVILEEPLSVYKCMNNASCPGGFAENCGSGLKGVACGACEAGFYKASGQCEPCGEMEKHPLFLILPMLFSPIPVFILYKVSQSDVQVWGRTQQGFGGVGYLLLVYAQTISVILAVFPSVPVDIANGMGWTASSAEITSLFRLECAGPSDFVGSFILNLVLPQIAGAAFFATWLLARISRIPKLRMDGDVVLGTYGGILKTFFVTVASKCFSLFTCYVHPNGMQSMRSSPEVLQGSDIWSSMVVFAVFAILVNCVGLLALLSWAMWVAPRKFHLQSFRMRWKFMFMKMRPSVHWWMLVILFKGLWIALTSVLFVTTMLQSLWVCFGLLFYTTFSYIYLPWRSVFVAMLDIATHISTLLLCLLLPFLVDFAPEEQDTAVMIFVGLAAAGFLSIVVTVTWTLANGLSPCCKARRERKIAHYAERMSKIYSKATEPRILSHMMTEIPALDILELQYVADMMSAEILGTQIPGRLNWGEEPPAQPVADSFTHASSRSQVVWT</sequence>
<evidence type="ECO:0000256" key="3">
    <source>
        <dbReference type="SAM" id="SignalP"/>
    </source>
</evidence>
<feature type="transmembrane region" description="Helical" evidence="2">
    <location>
        <begin position="695"/>
        <end position="716"/>
    </location>
</feature>